<dbReference type="AlphaFoldDB" id="A0AA36D4H9"/>
<dbReference type="EMBL" id="CATQJA010002659">
    <property type="protein sequence ID" value="CAJ0580571.1"/>
    <property type="molecule type" value="Genomic_DNA"/>
</dbReference>
<feature type="non-terminal residue" evidence="2">
    <location>
        <position position="1"/>
    </location>
</feature>
<evidence type="ECO:0000313" key="3">
    <source>
        <dbReference type="Proteomes" id="UP001177023"/>
    </source>
</evidence>
<dbReference type="PANTHER" id="PTHR23020">
    <property type="entry name" value="UNCHARACTERIZED NUCLEAR HORMONE RECEPTOR-RELATED"/>
    <property type="match status" value="1"/>
</dbReference>
<name>A0AA36D4H9_9BILA</name>
<accession>A0AA36D4H9</accession>
<keyword evidence="3" id="KW-1185">Reference proteome</keyword>
<dbReference type="SUPFAM" id="SSF56112">
    <property type="entry name" value="Protein kinase-like (PK-like)"/>
    <property type="match status" value="1"/>
</dbReference>
<dbReference type="InterPro" id="IPR015897">
    <property type="entry name" value="CHK_kinase-like"/>
</dbReference>
<dbReference type="PANTHER" id="PTHR23020:SF8">
    <property type="entry name" value="CHK KINASE-LIKE DOMAIN-CONTAINING PROTEIN"/>
    <property type="match status" value="1"/>
</dbReference>
<protein>
    <recommendedName>
        <fullName evidence="1">CHK kinase-like domain-containing protein</fullName>
    </recommendedName>
</protein>
<reference evidence="2" key="1">
    <citation type="submission" date="2023-06" db="EMBL/GenBank/DDBJ databases">
        <authorList>
            <person name="Delattre M."/>
        </authorList>
    </citation>
    <scope>NUCLEOTIDE SEQUENCE</scope>
    <source>
        <strain evidence="2">AF72</strain>
    </source>
</reference>
<evidence type="ECO:0000313" key="2">
    <source>
        <dbReference type="EMBL" id="CAJ0580571.1"/>
    </source>
</evidence>
<organism evidence="2 3">
    <name type="scientific">Mesorhabditis spiculigera</name>
    <dbReference type="NCBI Taxonomy" id="96644"/>
    <lineage>
        <taxon>Eukaryota</taxon>
        <taxon>Metazoa</taxon>
        <taxon>Ecdysozoa</taxon>
        <taxon>Nematoda</taxon>
        <taxon>Chromadorea</taxon>
        <taxon>Rhabditida</taxon>
        <taxon>Rhabditina</taxon>
        <taxon>Rhabditomorpha</taxon>
        <taxon>Rhabditoidea</taxon>
        <taxon>Rhabditidae</taxon>
        <taxon>Mesorhabditinae</taxon>
        <taxon>Mesorhabditis</taxon>
    </lineage>
</organism>
<proteinExistence type="predicted"/>
<dbReference type="Gene3D" id="3.90.1200.10">
    <property type="match status" value="1"/>
</dbReference>
<sequence length="422" mass="47490">MTADHEESLTVEGTGILATHVKWEEVEEALRQHFKTEARFGPNKSAGNVADGVGFTSIVALVEPDWVGAAENEHLPSKTVVKLPTMINTLKITAALNAAHGGDDSVSLGSAVFRWAPVVRRLHNAEIAFYDFVRASKVCNKKLLLPAVYCWKRFSDSKDPSGFLVMEYVPSVWTAPIYYNLGKEQLDESLRAWAQLQALTYDDGFLNHADVGGENNFEAMYDAMMGPEERRKMLQFLAKNFPELSELVGKVSAQVDDIQDFPRLGTECERIGMKPVLCHGDLWSSNLMWDAESKELKCIIDYQVIYVGGPGCDIARMLLTSISGEERRKSQDDVLETYFKYFKSFMGDRQLPYTLDQLKASYYSALPLACMLAVPMFGPVTHYAKLMAKDDAEREKIHSSVREKAEAMLEDMLHQHELNQKH</sequence>
<dbReference type="InterPro" id="IPR011009">
    <property type="entry name" value="Kinase-like_dom_sf"/>
</dbReference>
<gene>
    <name evidence="2" type="ORF">MSPICULIGERA_LOCUS18768</name>
</gene>
<comment type="caution">
    <text evidence="2">The sequence shown here is derived from an EMBL/GenBank/DDBJ whole genome shotgun (WGS) entry which is preliminary data.</text>
</comment>
<dbReference type="InterPro" id="IPR052961">
    <property type="entry name" value="Oxido-Kinase-like_Enzymes"/>
</dbReference>
<dbReference type="InterPro" id="IPR012877">
    <property type="entry name" value="Dhs-27"/>
</dbReference>
<dbReference type="SMART" id="SM00587">
    <property type="entry name" value="CHK"/>
    <property type="match status" value="1"/>
</dbReference>
<evidence type="ECO:0000259" key="1">
    <source>
        <dbReference type="SMART" id="SM00587"/>
    </source>
</evidence>
<feature type="domain" description="CHK kinase-like" evidence="1">
    <location>
        <begin position="163"/>
        <end position="348"/>
    </location>
</feature>
<dbReference type="Pfam" id="PF07914">
    <property type="entry name" value="DUF1679"/>
    <property type="match status" value="1"/>
</dbReference>
<dbReference type="Proteomes" id="UP001177023">
    <property type="component" value="Unassembled WGS sequence"/>
</dbReference>